<evidence type="ECO:0000313" key="16">
    <source>
        <dbReference type="Proteomes" id="UP000245699"/>
    </source>
</evidence>
<dbReference type="AlphaFoldDB" id="A0A2T9YZ17"/>
<keyword evidence="16" id="KW-1185">Reference proteome</keyword>
<comment type="catalytic activity">
    <reaction evidence="10">
        <text>an acyl-CoA + acetyl-CoA = a 3-oxoacyl-CoA + CoA</text>
        <dbReference type="Rhea" id="RHEA:21564"/>
        <dbReference type="ChEBI" id="CHEBI:57287"/>
        <dbReference type="ChEBI" id="CHEBI:57288"/>
        <dbReference type="ChEBI" id="CHEBI:58342"/>
        <dbReference type="ChEBI" id="CHEBI:90726"/>
        <dbReference type="EC" id="2.3.1.16"/>
    </reaction>
</comment>
<dbReference type="InterPro" id="IPR050215">
    <property type="entry name" value="Thiolase-like_sf_Thiolase"/>
</dbReference>
<feature type="domain" description="Thiolase C-terminal" evidence="14">
    <location>
        <begin position="288"/>
        <end position="407"/>
    </location>
</feature>
<evidence type="ECO:0000256" key="10">
    <source>
        <dbReference type="ARBA" id="ARBA00047605"/>
    </source>
</evidence>
<dbReference type="Gene3D" id="3.40.47.10">
    <property type="match status" value="2"/>
</dbReference>
<evidence type="ECO:0000259" key="13">
    <source>
        <dbReference type="Pfam" id="PF00108"/>
    </source>
</evidence>
<dbReference type="PANTHER" id="PTHR43853">
    <property type="entry name" value="3-KETOACYL-COA THIOLASE, PEROXISOMAL"/>
    <property type="match status" value="1"/>
</dbReference>
<evidence type="ECO:0000256" key="3">
    <source>
        <dbReference type="ARBA" id="ARBA00010982"/>
    </source>
</evidence>
<dbReference type="GO" id="GO:0005777">
    <property type="term" value="C:peroxisome"/>
    <property type="evidence" value="ECO:0007669"/>
    <property type="project" value="UniProtKB-SubCell"/>
</dbReference>
<evidence type="ECO:0000259" key="14">
    <source>
        <dbReference type="Pfam" id="PF02803"/>
    </source>
</evidence>
<comment type="subcellular location">
    <subcellularLocation>
        <location evidence="1">Peroxisome</location>
    </subcellularLocation>
</comment>
<dbReference type="PIRSF" id="PIRSF000429">
    <property type="entry name" value="Ac-CoA_Ac_transf"/>
    <property type="match status" value="1"/>
</dbReference>
<dbReference type="EMBL" id="MBFT01000104">
    <property type="protein sequence ID" value="PVU97580.1"/>
    <property type="molecule type" value="Genomic_DNA"/>
</dbReference>
<evidence type="ECO:0000256" key="6">
    <source>
        <dbReference type="ARBA" id="ARBA00022946"/>
    </source>
</evidence>
<comment type="caution">
    <text evidence="15">The sequence shown here is derived from an EMBL/GenBank/DDBJ whole genome shotgun (WGS) entry which is preliminary data.</text>
</comment>
<keyword evidence="9 12" id="KW-0012">Acyltransferase</keyword>
<evidence type="ECO:0000256" key="8">
    <source>
        <dbReference type="ARBA" id="ARBA00023140"/>
    </source>
</evidence>
<dbReference type="PROSITE" id="PS00098">
    <property type="entry name" value="THIOLASE_1"/>
    <property type="match status" value="1"/>
</dbReference>
<dbReference type="Proteomes" id="UP000245699">
    <property type="component" value="Unassembled WGS sequence"/>
</dbReference>
<evidence type="ECO:0000256" key="11">
    <source>
        <dbReference type="PIRSR" id="PIRSR000429-1"/>
    </source>
</evidence>
<keyword evidence="6" id="KW-0809">Transit peptide</keyword>
<dbReference type="CDD" id="cd00751">
    <property type="entry name" value="thiolase"/>
    <property type="match status" value="1"/>
</dbReference>
<evidence type="ECO:0000256" key="5">
    <source>
        <dbReference type="ARBA" id="ARBA00022832"/>
    </source>
</evidence>
<dbReference type="SUPFAM" id="SSF53901">
    <property type="entry name" value="Thiolase-like"/>
    <property type="match status" value="2"/>
</dbReference>
<evidence type="ECO:0000313" key="15">
    <source>
        <dbReference type="EMBL" id="PVU97580.1"/>
    </source>
</evidence>
<keyword evidence="8" id="KW-0576">Peroxisome</keyword>
<dbReference type="PANTHER" id="PTHR43853:SF8">
    <property type="entry name" value="3-KETOACYL-COA THIOLASE, PEROXISOMAL"/>
    <property type="match status" value="1"/>
</dbReference>
<organism evidence="15 16">
    <name type="scientific">Furculomyces boomerangus</name>
    <dbReference type="NCBI Taxonomy" id="61424"/>
    <lineage>
        <taxon>Eukaryota</taxon>
        <taxon>Fungi</taxon>
        <taxon>Fungi incertae sedis</taxon>
        <taxon>Zoopagomycota</taxon>
        <taxon>Kickxellomycotina</taxon>
        <taxon>Harpellomycetes</taxon>
        <taxon>Harpellales</taxon>
        <taxon>Harpellaceae</taxon>
        <taxon>Furculomyces</taxon>
    </lineage>
</organism>
<keyword evidence="5" id="KW-0276">Fatty acid metabolism</keyword>
<dbReference type="OrthoDB" id="5404651at2759"/>
<sequence>MSSSSYNNSTNVTVIGVKHPDDVVIVSAVRTPLVSSNRGSFKDTEPEYLLSAALKGVVEKVGFDPALVQDIVVGTVTTPGMGAGHARMAMLHAGFSESTSCMTLNRLCASGLQAVQIITSGIRDGTIDIGIGAGFESLTKNMKNAGVGPKDLDQDMLNIPGVKDCITPMGVLSDVTAKDFNVSREDQDYLATLSHHKAANAQKNGYFNEEIVPVKTKIINKDGSVKEVVVSQDEGIRPGTTVEVLSKLKPVFTKDGTTTAGNSSQVTDGAAAVLLMKRSRAIELGLPIMGKIIASGIVGYSVRHLLVSPIEAIPLAVKKAGITIDDLDIIELNEAFASQSTHVILSLGIDITKVNPKGGAIALGHPFGTTGARQIGTLLTELKRTNKRIGAVTMCAAMGNGMCTIFESEH</sequence>
<accession>A0A2T9YZ17</accession>
<gene>
    <name evidence="15" type="ORF">BB559_001978</name>
</gene>
<comment type="similarity">
    <text evidence="3 12">Belongs to the thiolase-like superfamily. Thiolase family.</text>
</comment>
<feature type="domain" description="Thiolase N-terminal" evidence="13">
    <location>
        <begin position="23"/>
        <end position="279"/>
    </location>
</feature>
<evidence type="ECO:0000256" key="9">
    <source>
        <dbReference type="ARBA" id="ARBA00023315"/>
    </source>
</evidence>
<dbReference type="InterPro" id="IPR020615">
    <property type="entry name" value="Thiolase_acyl_enz_int_AS"/>
</dbReference>
<dbReference type="GO" id="GO:0003988">
    <property type="term" value="F:acetyl-CoA C-acyltransferase activity"/>
    <property type="evidence" value="ECO:0007669"/>
    <property type="project" value="UniProtKB-EC"/>
</dbReference>
<reference evidence="15 16" key="1">
    <citation type="journal article" date="2018" name="MBio">
        <title>Comparative Genomics Reveals the Core Gene Toolbox for the Fungus-Insect Symbiosis.</title>
        <authorList>
            <person name="Wang Y."/>
            <person name="Stata M."/>
            <person name="Wang W."/>
            <person name="Stajich J.E."/>
            <person name="White M.M."/>
            <person name="Moncalvo J.M."/>
        </authorList>
    </citation>
    <scope>NUCLEOTIDE SEQUENCE [LARGE SCALE GENOMIC DNA]</scope>
    <source>
        <strain evidence="15 16">AUS-77-4</strain>
    </source>
</reference>
<feature type="active site" description="Proton acceptor" evidence="11">
    <location>
        <position position="395"/>
    </location>
</feature>
<dbReference type="Pfam" id="PF00108">
    <property type="entry name" value="Thiolase_N"/>
    <property type="match status" value="1"/>
</dbReference>
<comment type="pathway">
    <text evidence="2">Lipid metabolism; fatty acid metabolism.</text>
</comment>
<dbReference type="GO" id="GO:0006635">
    <property type="term" value="P:fatty acid beta-oxidation"/>
    <property type="evidence" value="ECO:0007669"/>
    <property type="project" value="TreeGrafter"/>
</dbReference>
<keyword evidence="7" id="KW-0443">Lipid metabolism</keyword>
<proteinExistence type="inferred from homology"/>
<dbReference type="Pfam" id="PF02803">
    <property type="entry name" value="Thiolase_C"/>
    <property type="match status" value="1"/>
</dbReference>
<dbReference type="InterPro" id="IPR016039">
    <property type="entry name" value="Thiolase-like"/>
</dbReference>
<evidence type="ECO:0000256" key="2">
    <source>
        <dbReference type="ARBA" id="ARBA00004872"/>
    </source>
</evidence>
<dbReference type="NCBIfam" id="TIGR01930">
    <property type="entry name" value="AcCoA-C-Actrans"/>
    <property type="match status" value="1"/>
</dbReference>
<evidence type="ECO:0000256" key="1">
    <source>
        <dbReference type="ARBA" id="ARBA00004275"/>
    </source>
</evidence>
<feature type="active site" description="Proton acceptor" evidence="11">
    <location>
        <position position="365"/>
    </location>
</feature>
<dbReference type="InterPro" id="IPR002155">
    <property type="entry name" value="Thiolase"/>
</dbReference>
<evidence type="ECO:0000256" key="12">
    <source>
        <dbReference type="RuleBase" id="RU003557"/>
    </source>
</evidence>
<protein>
    <submittedName>
        <fullName evidence="15">Uncharacterized protein</fullName>
    </submittedName>
</protein>
<keyword evidence="4 12" id="KW-0808">Transferase</keyword>
<dbReference type="STRING" id="61424.A0A2T9YZ17"/>
<dbReference type="InterPro" id="IPR020613">
    <property type="entry name" value="Thiolase_CS"/>
</dbReference>
<dbReference type="GO" id="GO:0010124">
    <property type="term" value="P:phenylacetate catabolic process"/>
    <property type="evidence" value="ECO:0007669"/>
    <property type="project" value="TreeGrafter"/>
</dbReference>
<evidence type="ECO:0000256" key="4">
    <source>
        <dbReference type="ARBA" id="ARBA00022679"/>
    </source>
</evidence>
<evidence type="ECO:0000256" key="7">
    <source>
        <dbReference type="ARBA" id="ARBA00023098"/>
    </source>
</evidence>
<name>A0A2T9YZ17_9FUNG</name>
<dbReference type="InterPro" id="IPR020616">
    <property type="entry name" value="Thiolase_N"/>
</dbReference>
<dbReference type="InterPro" id="IPR020617">
    <property type="entry name" value="Thiolase_C"/>
</dbReference>
<feature type="active site" description="Acyl-thioester intermediate" evidence="11">
    <location>
        <position position="108"/>
    </location>
</feature>
<dbReference type="PROSITE" id="PS00737">
    <property type="entry name" value="THIOLASE_2"/>
    <property type="match status" value="1"/>
</dbReference>